<feature type="transmembrane region" description="Helical" evidence="7">
    <location>
        <begin position="167"/>
        <end position="184"/>
    </location>
</feature>
<dbReference type="InterPro" id="IPR010432">
    <property type="entry name" value="RDD"/>
</dbReference>
<protein>
    <recommendedName>
        <fullName evidence="8">RDD domain-containing protein</fullName>
    </recommendedName>
</protein>
<evidence type="ECO:0000259" key="8">
    <source>
        <dbReference type="Pfam" id="PF06271"/>
    </source>
</evidence>
<accession>A0ABN2SIF4</accession>
<evidence type="ECO:0000256" key="1">
    <source>
        <dbReference type="ARBA" id="ARBA00004651"/>
    </source>
</evidence>
<evidence type="ECO:0000256" key="4">
    <source>
        <dbReference type="ARBA" id="ARBA00022989"/>
    </source>
</evidence>
<dbReference type="PANTHER" id="PTHR36115">
    <property type="entry name" value="PROLINE-RICH ANTIGEN HOMOLOG-RELATED"/>
    <property type="match status" value="1"/>
</dbReference>
<comment type="subcellular location">
    <subcellularLocation>
        <location evidence="1">Cell membrane</location>
        <topology evidence="1">Multi-pass membrane protein</topology>
    </subcellularLocation>
</comment>
<dbReference type="Proteomes" id="UP001501585">
    <property type="component" value="Unassembled WGS sequence"/>
</dbReference>
<dbReference type="InterPro" id="IPR051791">
    <property type="entry name" value="Pra-immunoreactive"/>
</dbReference>
<name>A0ABN2SIF4_9ACTN</name>
<keyword evidence="3 7" id="KW-0812">Transmembrane</keyword>
<keyword evidence="2" id="KW-1003">Cell membrane</keyword>
<feature type="domain" description="RDD" evidence="8">
    <location>
        <begin position="47"/>
        <end position="196"/>
    </location>
</feature>
<dbReference type="EMBL" id="BAAAPC010000004">
    <property type="protein sequence ID" value="GAA1987307.1"/>
    <property type="molecule type" value="Genomic_DNA"/>
</dbReference>
<evidence type="ECO:0000256" key="3">
    <source>
        <dbReference type="ARBA" id="ARBA00022692"/>
    </source>
</evidence>
<evidence type="ECO:0000313" key="10">
    <source>
        <dbReference type="Proteomes" id="UP001501585"/>
    </source>
</evidence>
<evidence type="ECO:0000313" key="9">
    <source>
        <dbReference type="EMBL" id="GAA1987307.1"/>
    </source>
</evidence>
<proteinExistence type="predicted"/>
<organism evidence="9 10">
    <name type="scientific">Nocardiopsis rhodophaea</name>
    <dbReference type="NCBI Taxonomy" id="280238"/>
    <lineage>
        <taxon>Bacteria</taxon>
        <taxon>Bacillati</taxon>
        <taxon>Actinomycetota</taxon>
        <taxon>Actinomycetes</taxon>
        <taxon>Streptosporangiales</taxon>
        <taxon>Nocardiopsidaceae</taxon>
        <taxon>Nocardiopsis</taxon>
    </lineage>
</organism>
<feature type="transmembrane region" description="Helical" evidence="7">
    <location>
        <begin position="93"/>
        <end position="114"/>
    </location>
</feature>
<evidence type="ECO:0000256" key="7">
    <source>
        <dbReference type="SAM" id="Phobius"/>
    </source>
</evidence>
<gene>
    <name evidence="9" type="ORF">GCM10009799_11120</name>
</gene>
<feature type="region of interest" description="Disordered" evidence="6">
    <location>
        <begin position="1"/>
        <end position="46"/>
    </location>
</feature>
<feature type="compositionally biased region" description="Pro residues" evidence="6">
    <location>
        <begin position="21"/>
        <end position="35"/>
    </location>
</feature>
<sequence length="204" mass="22054">MPGVPQERGWSADAASGTRHGPPPPYRGPGMPGPDPGHHGEAPRQPAPWMRRAGARLVDVILVMIPAAVVAAIVALVWLGAQALVGGATSESYFIIFCVCYYLILVGYDAVSVARKRRTAGKKLLGLEVAPQDAEGRPGPIPITAIVARAAVFHLWVLFWWIPGWKWVVGVLFLVLCALWPLRARPYPQGVHDRVARTIVVHSA</sequence>
<keyword evidence="5 7" id="KW-0472">Membrane</keyword>
<reference evidence="9 10" key="1">
    <citation type="journal article" date="2019" name="Int. J. Syst. Evol. Microbiol.">
        <title>The Global Catalogue of Microorganisms (GCM) 10K type strain sequencing project: providing services to taxonomists for standard genome sequencing and annotation.</title>
        <authorList>
            <consortium name="The Broad Institute Genomics Platform"/>
            <consortium name="The Broad Institute Genome Sequencing Center for Infectious Disease"/>
            <person name="Wu L."/>
            <person name="Ma J."/>
        </authorList>
    </citation>
    <scope>NUCLEOTIDE SEQUENCE [LARGE SCALE GENOMIC DNA]</scope>
    <source>
        <strain evidence="9 10">JCM 15313</strain>
    </source>
</reference>
<keyword evidence="10" id="KW-1185">Reference proteome</keyword>
<keyword evidence="4 7" id="KW-1133">Transmembrane helix</keyword>
<evidence type="ECO:0000256" key="6">
    <source>
        <dbReference type="SAM" id="MobiDB-lite"/>
    </source>
</evidence>
<feature type="transmembrane region" description="Helical" evidence="7">
    <location>
        <begin position="60"/>
        <end position="81"/>
    </location>
</feature>
<dbReference type="Pfam" id="PF06271">
    <property type="entry name" value="RDD"/>
    <property type="match status" value="1"/>
</dbReference>
<evidence type="ECO:0000256" key="2">
    <source>
        <dbReference type="ARBA" id="ARBA00022475"/>
    </source>
</evidence>
<comment type="caution">
    <text evidence="9">The sequence shown here is derived from an EMBL/GenBank/DDBJ whole genome shotgun (WGS) entry which is preliminary data.</text>
</comment>
<evidence type="ECO:0000256" key="5">
    <source>
        <dbReference type="ARBA" id="ARBA00023136"/>
    </source>
</evidence>